<feature type="transmembrane region" description="Helical" evidence="1">
    <location>
        <begin position="18"/>
        <end position="36"/>
    </location>
</feature>
<evidence type="ECO:0000313" key="3">
    <source>
        <dbReference type="Proteomes" id="UP001235939"/>
    </source>
</evidence>
<keyword evidence="3" id="KW-1185">Reference proteome</keyword>
<dbReference type="Proteomes" id="UP001235939">
    <property type="component" value="Chromosome 12"/>
</dbReference>
<gene>
    <name evidence="2" type="ORF">LAZ67_12000678</name>
</gene>
<accession>A0ABY6L0U7</accession>
<dbReference type="EMBL" id="CP092874">
    <property type="protein sequence ID" value="UYV74718.1"/>
    <property type="molecule type" value="Genomic_DNA"/>
</dbReference>
<evidence type="ECO:0000313" key="2">
    <source>
        <dbReference type="EMBL" id="UYV74718.1"/>
    </source>
</evidence>
<keyword evidence="1" id="KW-0472">Membrane</keyword>
<sequence length="106" mass="12686">MVRWRNPSSIFSYTSGDVFFSLLITCCYAGTPITYLQHKLSQPFTHHVIMAWYYMCRHVVYLQYKLSQPSTHHVIMAWYYMCRHVVYLQYKLSQPSTHYDGLVLHV</sequence>
<keyword evidence="1" id="KW-0812">Transmembrane</keyword>
<organism evidence="2 3">
    <name type="scientific">Cordylochernes scorpioides</name>
    <dbReference type="NCBI Taxonomy" id="51811"/>
    <lineage>
        <taxon>Eukaryota</taxon>
        <taxon>Metazoa</taxon>
        <taxon>Ecdysozoa</taxon>
        <taxon>Arthropoda</taxon>
        <taxon>Chelicerata</taxon>
        <taxon>Arachnida</taxon>
        <taxon>Pseudoscorpiones</taxon>
        <taxon>Cheliferoidea</taxon>
        <taxon>Chernetidae</taxon>
        <taxon>Cordylochernes</taxon>
    </lineage>
</organism>
<reference evidence="2 3" key="1">
    <citation type="submission" date="2022-01" db="EMBL/GenBank/DDBJ databases">
        <title>A chromosomal length assembly of Cordylochernes scorpioides.</title>
        <authorList>
            <person name="Zeh D."/>
            <person name="Zeh J."/>
        </authorList>
    </citation>
    <scope>NUCLEOTIDE SEQUENCE [LARGE SCALE GENOMIC DNA]</scope>
    <source>
        <strain evidence="2">IN4F17</strain>
        <tissue evidence="2">Whole Body</tissue>
    </source>
</reference>
<keyword evidence="1" id="KW-1133">Transmembrane helix</keyword>
<proteinExistence type="predicted"/>
<name>A0ABY6L0U7_9ARAC</name>
<evidence type="ECO:0000256" key="1">
    <source>
        <dbReference type="SAM" id="Phobius"/>
    </source>
</evidence>
<protein>
    <submittedName>
        <fullName evidence="2">Uncharacterized protein</fullName>
    </submittedName>
</protein>